<evidence type="ECO:0000313" key="4">
    <source>
        <dbReference type="EMBL" id="JAP45194.1"/>
    </source>
</evidence>
<dbReference type="InterPro" id="IPR036259">
    <property type="entry name" value="MFS_trans_sf"/>
</dbReference>
<feature type="transmembrane region" description="Helical" evidence="2">
    <location>
        <begin position="38"/>
        <end position="62"/>
    </location>
</feature>
<keyword evidence="2" id="KW-1133">Transmembrane helix</keyword>
<keyword evidence="2" id="KW-0812">Transmembrane</keyword>
<feature type="transmembrane region" description="Helical" evidence="2">
    <location>
        <begin position="968"/>
        <end position="992"/>
    </location>
</feature>
<evidence type="ECO:0000256" key="2">
    <source>
        <dbReference type="SAM" id="Phobius"/>
    </source>
</evidence>
<dbReference type="InterPro" id="IPR011701">
    <property type="entry name" value="MFS"/>
</dbReference>
<dbReference type="PANTHER" id="PTHR11360">
    <property type="entry name" value="MONOCARBOXYLATE TRANSPORTER"/>
    <property type="match status" value="1"/>
</dbReference>
<feature type="compositionally biased region" description="Polar residues" evidence="1">
    <location>
        <begin position="470"/>
        <end position="480"/>
    </location>
</feature>
<feature type="transmembrane region" description="Helical" evidence="2">
    <location>
        <begin position="200"/>
        <end position="220"/>
    </location>
</feature>
<accession>A0A0X3P118</accession>
<feature type="transmembrane region" description="Helical" evidence="2">
    <location>
        <begin position="113"/>
        <end position="131"/>
    </location>
</feature>
<dbReference type="GO" id="GO:0008028">
    <property type="term" value="F:monocarboxylic acid transmembrane transporter activity"/>
    <property type="evidence" value="ECO:0007669"/>
    <property type="project" value="TreeGrafter"/>
</dbReference>
<feature type="transmembrane region" description="Helical" evidence="2">
    <location>
        <begin position="137"/>
        <end position="160"/>
    </location>
</feature>
<feature type="transmembrane region" description="Helical" evidence="2">
    <location>
        <begin position="791"/>
        <end position="811"/>
    </location>
</feature>
<dbReference type="SUPFAM" id="SSF103473">
    <property type="entry name" value="MFS general substrate transporter"/>
    <property type="match status" value="2"/>
</dbReference>
<feature type="region of interest" description="Disordered" evidence="1">
    <location>
        <begin position="470"/>
        <end position="497"/>
    </location>
</feature>
<dbReference type="PANTHER" id="PTHR11360:SF284">
    <property type="entry name" value="EG:103B4.3 PROTEIN-RELATED"/>
    <property type="match status" value="1"/>
</dbReference>
<name>A0A0X3P118_SCHSO</name>
<sequence length="1131" mass="122277">MVKKSSPVACRKVSVVENVSPMEPAAPVNVSHCAWSRLVLLGSFLCTAMVDGLCFSFGLHVLHIVQEAVFTPAAEKELSLPIYLIPGALVTGMHLYASPIANHLVNCFDYRPVAMVSAYLTGFALLGSAFLRDFWEFSIVFGVCGGLGCGLVYFPALTVVAQWFESHRAMAVGLSICGSGIGTCLMAAVLQPIIERFTWRGLLILLGAAFFQLSVLIALFRPVEVQQAISLVQMQRKKRRVRKMSSSEKAKMFLQSRRQAALRPGSIMARILEEKFRQRNISTGSLDGMVITRDNQLISLPSSQDYEFVREAAAAYNLQQQVLQADAEAASPQELSGPESTGQEPSTIVLQEATNFTRSGVIRIANAVIQKLEAQAVIAPGLACPKTSIAHPRLNTRVSVCAVLPQSTLYFDVPLARFGHLSSSNHQHSNHQPPRMRYSVAAIVSPPSREWTAAPVSGIPPCRSECWAPQGSQAASTMESPSAKRAVGSNEPTSEKPALTGAVRRHIRFSHLHERPLSSIDASPATLCRLNQQEQQQPNLLTGRHRAISRTLPDVCSRVCEEDRQQQQHQELEVCQPPSLSQLSSVASLDARTDSAIRHELSRVSLDSNLKGLIRSQICHELRMCTGARKPTKGNGDFSPNRADGDNRSDAGLDAVPPAPASGGAHPIVEISDLCATSPSYQNIDSAAVVADSSTPDKDSPSSCLCSALRRLCDYLDLGLFLSPCFLLLSLACTLHMLAFFAPYHLLPLYLTLEGDGPACGKLGPTTILQHPPRRMPYLVFPQPFASPTHIVFAIGVAHLIGRILATVYLEKSINGPSVKSRKGCFRLADPMTLNVLTLLVSSLSLAFIPLAVKDICMPQAKTAKCNCFPPPLGVLYILVILHTAVSGLTISLRSVIAVELISTHHLTPAFAYLLVFQGTGAMCGPPLLALLSQLLSGVSVTSDLLTPAALLRASSSPARSANPLEPALYLCSLLLLLTALAFAPIRCVAAWEARRYVRLRARAEEKRRLPTFSRGFPTAPAGLHPPGGATGPDSSGLCARTDSSQLWRFPDDQQQQQEEELARACSVDVHMPESAILAARTAAAAPVKQPQPQRKRTFEPVVYEQKPSVCSRSLGHSCITFLTPVPAAPK</sequence>
<feature type="region of interest" description="Disordered" evidence="1">
    <location>
        <begin position="1015"/>
        <end position="1037"/>
    </location>
</feature>
<organism evidence="3">
    <name type="scientific">Schistocephalus solidus</name>
    <name type="common">Tapeworm</name>
    <dbReference type="NCBI Taxonomy" id="70667"/>
    <lineage>
        <taxon>Eukaryota</taxon>
        <taxon>Metazoa</taxon>
        <taxon>Spiralia</taxon>
        <taxon>Lophotrochozoa</taxon>
        <taxon>Platyhelminthes</taxon>
        <taxon>Cestoda</taxon>
        <taxon>Eucestoda</taxon>
        <taxon>Diphyllobothriidea</taxon>
        <taxon>Diphyllobothriidae</taxon>
        <taxon>Schistocephalus</taxon>
    </lineage>
</organism>
<dbReference type="EMBL" id="GEEE01018135">
    <property type="protein sequence ID" value="JAP45090.1"/>
    <property type="molecule type" value="Transcribed_RNA"/>
</dbReference>
<reference evidence="3" key="1">
    <citation type="submission" date="2016-01" db="EMBL/GenBank/DDBJ databases">
        <title>Reference transcriptome for the parasite Schistocephalus solidus: insights into the molecular evolution of parasitism.</title>
        <authorList>
            <person name="Hebert F.O."/>
            <person name="Grambauer S."/>
            <person name="Barber I."/>
            <person name="Landry C.R."/>
            <person name="Aubin-Horth N."/>
        </authorList>
    </citation>
    <scope>NUCLEOTIDE SEQUENCE</scope>
</reference>
<feature type="transmembrane region" description="Helical" evidence="2">
    <location>
        <begin position="911"/>
        <end position="936"/>
    </location>
</feature>
<feature type="transmembrane region" description="Helical" evidence="2">
    <location>
        <begin position="82"/>
        <end position="101"/>
    </location>
</feature>
<feature type="transmembrane region" description="Helical" evidence="2">
    <location>
        <begin position="718"/>
        <end position="742"/>
    </location>
</feature>
<dbReference type="InterPro" id="IPR050327">
    <property type="entry name" value="Proton-linked_MCT"/>
</dbReference>
<evidence type="ECO:0000313" key="3">
    <source>
        <dbReference type="EMBL" id="JAP45090.1"/>
    </source>
</evidence>
<dbReference type="Gene3D" id="1.20.1250.20">
    <property type="entry name" value="MFS general substrate transporter like domains"/>
    <property type="match status" value="1"/>
</dbReference>
<proteinExistence type="predicted"/>
<dbReference type="AlphaFoldDB" id="A0A0X3P118"/>
<feature type="transmembrane region" description="Helical" evidence="2">
    <location>
        <begin position="172"/>
        <end position="194"/>
    </location>
</feature>
<feature type="transmembrane region" description="Helical" evidence="2">
    <location>
        <begin position="832"/>
        <end position="853"/>
    </location>
</feature>
<gene>
    <name evidence="4" type="primary">MOT12</name>
    <name evidence="3" type="ORF">TR121560</name>
</gene>
<evidence type="ECO:0000256" key="1">
    <source>
        <dbReference type="SAM" id="MobiDB-lite"/>
    </source>
</evidence>
<protein>
    <submittedName>
        <fullName evidence="4">Monocarboxylate transporter 12</fullName>
    </submittedName>
</protein>
<keyword evidence="2" id="KW-0472">Membrane</keyword>
<feature type="transmembrane region" description="Helical" evidence="2">
    <location>
        <begin position="873"/>
        <end position="899"/>
    </location>
</feature>
<dbReference type="EMBL" id="GEEE01018031">
    <property type="protein sequence ID" value="JAP45194.1"/>
    <property type="molecule type" value="Transcribed_RNA"/>
</dbReference>
<dbReference type="Pfam" id="PF07690">
    <property type="entry name" value="MFS_1"/>
    <property type="match status" value="1"/>
</dbReference>
<feature type="region of interest" description="Disordered" evidence="1">
    <location>
        <begin position="630"/>
        <end position="659"/>
    </location>
</feature>